<dbReference type="Gene3D" id="3.90.1640.20">
    <property type="entry name" value="TON_0340"/>
    <property type="match status" value="1"/>
</dbReference>
<dbReference type="STRING" id="1122184.SAMN02745176_02620"/>
<reference evidence="2 3" key="1">
    <citation type="submission" date="2016-11" db="EMBL/GenBank/DDBJ databases">
        <authorList>
            <person name="Jaros S."/>
            <person name="Januszkiewicz K."/>
            <person name="Wedrychowicz H."/>
        </authorList>
    </citation>
    <scope>NUCLEOTIDE SEQUENCE [LARGE SCALE GENOMIC DNA]</scope>
    <source>
        <strain evidence="2 3">DSM 19022</strain>
    </source>
</reference>
<proteinExistence type="predicted"/>
<dbReference type="PANTHER" id="PTHR32022">
    <property type="entry name" value="D-GLUTAMATE CYCLASE, MITOCHONDRIAL"/>
    <property type="match status" value="1"/>
</dbReference>
<dbReference type="Pfam" id="PF14336">
    <property type="entry name" value="GLUCM-like_C"/>
    <property type="match status" value="1"/>
</dbReference>
<dbReference type="PANTHER" id="PTHR32022:SF10">
    <property type="entry name" value="D-GLUTAMATE CYCLASE, MITOCHONDRIAL"/>
    <property type="match status" value="1"/>
</dbReference>
<sequence length="301" mass="32840">MWEDCFKELERILKDNLEYRGLKNAFLEGELKKAAESLMEGDTVFIVTGFVIRDAAVGETDGPIGAVSLAGALKELGKEVIFITDIYSKNLLVKCAGARGICCPIKVIDHDVNRWFSLNLLKIYKPSHIISIERPGRAMDGKCYSMRGEDLSDIIPIMDPLFEEAARQGIKTIAIGDGGNEIGMGKIRGFVEDSVDKGKLICASFAADYLIVAGVSNWGAHALVASLSCLTGKSLLHDANTEIDMLKSIVEAGAVDGCTKKRAMTVDGLNLEENIKIFMALKDTVEKQFYQTRSELAPAKI</sequence>
<evidence type="ECO:0000259" key="1">
    <source>
        <dbReference type="Pfam" id="PF14336"/>
    </source>
</evidence>
<dbReference type="RefSeq" id="WP_073026625.1">
    <property type="nucleotide sequence ID" value="NZ_FQZS01000018.1"/>
</dbReference>
<dbReference type="AlphaFoldDB" id="A0A1M6H2G4"/>
<feature type="domain" description="D-glutamate cyclase-like C-terminal" evidence="1">
    <location>
        <begin position="9"/>
        <end position="281"/>
    </location>
</feature>
<evidence type="ECO:0000313" key="3">
    <source>
        <dbReference type="Proteomes" id="UP000184442"/>
    </source>
</evidence>
<protein>
    <recommendedName>
        <fullName evidence="1">D-glutamate cyclase-like C-terminal domain-containing protein</fullName>
    </recommendedName>
</protein>
<dbReference type="OrthoDB" id="1668885at2"/>
<gene>
    <name evidence="2" type="ORF">SAMN02745176_02620</name>
</gene>
<organism evidence="2 3">
    <name type="scientific">Lutispora thermophila DSM 19022</name>
    <dbReference type="NCBI Taxonomy" id="1122184"/>
    <lineage>
        <taxon>Bacteria</taxon>
        <taxon>Bacillati</taxon>
        <taxon>Bacillota</taxon>
        <taxon>Clostridia</taxon>
        <taxon>Lutisporales</taxon>
        <taxon>Lutisporaceae</taxon>
        <taxon>Lutispora</taxon>
    </lineage>
</organism>
<keyword evidence="3" id="KW-1185">Reference proteome</keyword>
<dbReference type="Proteomes" id="UP000184442">
    <property type="component" value="Unassembled WGS sequence"/>
</dbReference>
<dbReference type="InterPro" id="IPR025504">
    <property type="entry name" value="GLUCM_C"/>
</dbReference>
<evidence type="ECO:0000313" key="2">
    <source>
        <dbReference type="EMBL" id="SHJ16408.1"/>
    </source>
</evidence>
<name>A0A1M6H2G4_9FIRM</name>
<accession>A0A1M6H2G4</accession>
<dbReference type="EMBL" id="FQZS01000018">
    <property type="protein sequence ID" value="SHJ16408.1"/>
    <property type="molecule type" value="Genomic_DNA"/>
</dbReference>